<evidence type="ECO:0000256" key="1">
    <source>
        <dbReference type="SAM" id="SignalP"/>
    </source>
</evidence>
<keyword evidence="1" id="KW-0732">Signal</keyword>
<gene>
    <name evidence="2" type="ORF">D9619_009405</name>
</gene>
<organism evidence="2 3">
    <name type="scientific">Psilocybe cf. subviscida</name>
    <dbReference type="NCBI Taxonomy" id="2480587"/>
    <lineage>
        <taxon>Eukaryota</taxon>
        <taxon>Fungi</taxon>
        <taxon>Dikarya</taxon>
        <taxon>Basidiomycota</taxon>
        <taxon>Agaricomycotina</taxon>
        <taxon>Agaricomycetes</taxon>
        <taxon>Agaricomycetidae</taxon>
        <taxon>Agaricales</taxon>
        <taxon>Agaricineae</taxon>
        <taxon>Strophariaceae</taxon>
        <taxon>Psilocybe</taxon>
    </lineage>
</organism>
<protein>
    <submittedName>
        <fullName evidence="2">Uncharacterized protein</fullName>
    </submittedName>
</protein>
<reference evidence="2 3" key="1">
    <citation type="journal article" date="2020" name="ISME J.">
        <title>Uncovering the hidden diversity of litter-decomposition mechanisms in mushroom-forming fungi.</title>
        <authorList>
            <person name="Floudas D."/>
            <person name="Bentzer J."/>
            <person name="Ahren D."/>
            <person name="Johansson T."/>
            <person name="Persson P."/>
            <person name="Tunlid A."/>
        </authorList>
    </citation>
    <scope>NUCLEOTIDE SEQUENCE [LARGE SCALE GENOMIC DNA]</scope>
    <source>
        <strain evidence="2 3">CBS 101986</strain>
    </source>
</reference>
<dbReference type="EMBL" id="JAACJJ010000002">
    <property type="protein sequence ID" value="KAF5329605.1"/>
    <property type="molecule type" value="Genomic_DNA"/>
</dbReference>
<feature type="chain" id="PRO_5034354287" evidence="1">
    <location>
        <begin position="20"/>
        <end position="432"/>
    </location>
</feature>
<sequence>MHWRRFIRPAAALFSWLLGEEHDLSSSSCLQTAVSIEGLVSCLDTYTVPHNYYNAMTYDLAQPVGTQRRDWSTAVQSLLSVDGDCASVRIPLSLRGMYAIETFGAHCVLYETTSRCGTYLKGWGYVIVPARRSSVSRNLHVSAPHPGYDLGTVEQAAAVYEATGAKSLLVTGRTRTAFLKSSACIPPTSPSQDYYTTDPAHNDEEPFFDASMAIRDWQYLTHGGCPSSSCGFLQMHGKGRRTCASVDIFLSSGLGNSPSSKRWYTDDTDRPIKRLQGRLQEQFPERNVSLPADSSCILTATKNVVGRALNGVSTHAVCGMPATPLTASGEFLHAEQASGPRMPGNYQAWARAVRDTFEPSCAEGMVVDKDTKLCIPSNGGRFTSAAFAGSWTNARHLREDLARSWLGILLDPHKWMGVWYYFMSYLTMMQFM</sequence>
<name>A0A8H5FAB9_9AGAR</name>
<accession>A0A8H5FAB9</accession>
<keyword evidence="3" id="KW-1185">Reference proteome</keyword>
<dbReference type="OrthoDB" id="5803672at2759"/>
<evidence type="ECO:0000313" key="3">
    <source>
        <dbReference type="Proteomes" id="UP000567179"/>
    </source>
</evidence>
<proteinExistence type="predicted"/>
<dbReference type="Proteomes" id="UP000567179">
    <property type="component" value="Unassembled WGS sequence"/>
</dbReference>
<comment type="caution">
    <text evidence="2">The sequence shown here is derived from an EMBL/GenBank/DDBJ whole genome shotgun (WGS) entry which is preliminary data.</text>
</comment>
<dbReference type="AlphaFoldDB" id="A0A8H5FAB9"/>
<feature type="signal peptide" evidence="1">
    <location>
        <begin position="1"/>
        <end position="19"/>
    </location>
</feature>
<evidence type="ECO:0000313" key="2">
    <source>
        <dbReference type="EMBL" id="KAF5329605.1"/>
    </source>
</evidence>